<keyword evidence="2" id="KW-1185">Reference proteome</keyword>
<organism evidence="1 2">
    <name type="scientific">Mesonia oceanica</name>
    <dbReference type="NCBI Taxonomy" id="2687242"/>
    <lineage>
        <taxon>Bacteria</taxon>
        <taxon>Pseudomonadati</taxon>
        <taxon>Bacteroidota</taxon>
        <taxon>Flavobacteriia</taxon>
        <taxon>Flavobacteriales</taxon>
        <taxon>Flavobacteriaceae</taxon>
        <taxon>Mesonia</taxon>
    </lineage>
</organism>
<accession>A0AC61Y804</accession>
<name>A0AC61Y804_9FLAO</name>
<dbReference type="EMBL" id="CABVMM010000007">
    <property type="protein sequence ID" value="VVV00626.1"/>
    <property type="molecule type" value="Genomic_DNA"/>
</dbReference>
<gene>
    <name evidence="1" type="ORF">FVB9532_01899</name>
</gene>
<proteinExistence type="predicted"/>
<evidence type="ECO:0000313" key="2">
    <source>
        <dbReference type="Proteomes" id="UP000356253"/>
    </source>
</evidence>
<protein>
    <submittedName>
        <fullName evidence="1">Uncharacterized protein</fullName>
    </submittedName>
</protein>
<evidence type="ECO:0000313" key="1">
    <source>
        <dbReference type="EMBL" id="VVV00626.1"/>
    </source>
</evidence>
<sequence>MKITKNPTITSSLVKDGVFQNIEETPQMAEEASVFKILKKQFSKPKSIKPSSEIPIVKTDLNKLPAHHPTIVWFGHSSYLIRYRKINILVDPVFCGYASPFSFMIKAFAGANHYGVEEMPSIDYLIQTHNHYDHLDKKTLKKLAAKTKNCIVPKGVKKDLLSCGISSEKITELDWGERAEISSEFQITATPARHFSGRGLKRNTSLWSSYVLEMFGYRLFLGGDSGFGNHFQEIGHAFGKFDLAILECGQYDEYWPNIHSFPEELLKIAEILQPKCILPVHWAKFALAHHPWKEPIQRLIKAPKNSKIQLATPQIGEPVVLGEHYPTSKWWEDL</sequence>
<comment type="caution">
    <text evidence="1">The sequence shown here is derived from an EMBL/GenBank/DDBJ whole genome shotgun (WGS) entry which is preliminary data.</text>
</comment>
<dbReference type="Proteomes" id="UP000356253">
    <property type="component" value="Unassembled WGS sequence"/>
</dbReference>
<reference evidence="1" key="1">
    <citation type="submission" date="2019-09" db="EMBL/GenBank/DDBJ databases">
        <authorList>
            <person name="Rodrigo-Torres L."/>
            <person name="Arahal R. D."/>
            <person name="Lucena T."/>
        </authorList>
    </citation>
    <scope>NUCLEOTIDE SEQUENCE</scope>
    <source>
        <strain evidence="1">ISS653</strain>
    </source>
</reference>